<comment type="caution">
    <text evidence="1">The sequence shown here is derived from an EMBL/GenBank/DDBJ whole genome shotgun (WGS) entry which is preliminary data.</text>
</comment>
<sequence length="811" mass="89898">MLQEFHDTVYDQVRDIILRLQSSVQDLSTLYSLLAAPLHYLKILPPRFHKYNASPLPEHGLNLPKHIPILQRALLEHVLPTWAARLDEEDSYAIVQQYFAPDLFSYAIPSSREIAVYAYATILSLPITEHSVCLLLQLTKAYSVDVLWDTILHSRRTSNLQKHTILWEDCVRNVASVPGKVANAYGSHLRGVIPAQLEFGAYFNNVSIKTELIFASLQAKPAQGELASLDYLSTKLVNIGVFPPAIPSIPSQPSFFLVILGTARTRLRSTPSYAQTWHAVLASMTSPMTLQAIVNSLFAHLAPTPDFDASKASRALVKREALLVKSLLGQLGTDNEIAESVLACILNRQWSVGQARIFACWAAGAETGRMDQQGLQLLLDRVLDLWTTPDHIRHSLLAKHQYLTALMVLIIHYLKDNSAQAASSTGIYGLARSPAFVRSISTYISHMDPSVRRCGMLVAEEVAHACGKTLDFKGWSGNDEGREWCRQIRATTKERDSDADMKDVEASSEEVTETEEAKNPTVAVSVSTEDKTSNGRPPKQPLVQLMPSGYDSDDSLTGYISSPSSSRPPSPSPTELAEIEKDPSLNVGKPKIVRPVYLAQLGEMVRPTSGVRSEVEEGEVERQEMALNVAEELIRRKRAYGSELDENAVNLAYGFVGLKDNFDIDGFEEKRQVALVALVACCPRKVAPCLIEQFFQAQYSADQRYTILNALALGARELASLPVPPSTVEVKRVAFPSKRLPSALHQRYITAGDQMQTSNPVKHLLDGITRTAIEKSKETAEEKVPEIVRERQLRIKRPCNSSRSLSSRSPK</sequence>
<organism evidence="1 2">
    <name type="scientific">Phlebia brevispora</name>
    <dbReference type="NCBI Taxonomy" id="194682"/>
    <lineage>
        <taxon>Eukaryota</taxon>
        <taxon>Fungi</taxon>
        <taxon>Dikarya</taxon>
        <taxon>Basidiomycota</taxon>
        <taxon>Agaricomycotina</taxon>
        <taxon>Agaricomycetes</taxon>
        <taxon>Polyporales</taxon>
        <taxon>Meruliaceae</taxon>
        <taxon>Phlebia</taxon>
    </lineage>
</organism>
<name>A0ACC1T755_9APHY</name>
<keyword evidence="2" id="KW-1185">Reference proteome</keyword>
<evidence type="ECO:0000313" key="2">
    <source>
        <dbReference type="Proteomes" id="UP001148662"/>
    </source>
</evidence>
<dbReference type="EMBL" id="JANHOG010000413">
    <property type="protein sequence ID" value="KAJ3554612.1"/>
    <property type="molecule type" value="Genomic_DNA"/>
</dbReference>
<dbReference type="Proteomes" id="UP001148662">
    <property type="component" value="Unassembled WGS sequence"/>
</dbReference>
<proteinExistence type="predicted"/>
<protein>
    <submittedName>
        <fullName evidence="1">Uncharacterized protein</fullName>
    </submittedName>
</protein>
<gene>
    <name evidence="1" type="ORF">NM688_g3010</name>
</gene>
<reference evidence="1" key="1">
    <citation type="submission" date="2022-07" db="EMBL/GenBank/DDBJ databases">
        <title>Genome Sequence of Phlebia brevispora.</title>
        <authorList>
            <person name="Buettner E."/>
        </authorList>
    </citation>
    <scope>NUCLEOTIDE SEQUENCE</scope>
    <source>
        <strain evidence="1">MPL23</strain>
    </source>
</reference>
<accession>A0ACC1T755</accession>
<evidence type="ECO:0000313" key="1">
    <source>
        <dbReference type="EMBL" id="KAJ3554612.1"/>
    </source>
</evidence>